<dbReference type="Proteomes" id="UP000245119">
    <property type="component" value="Linkage Group LG8"/>
</dbReference>
<accession>A0A2T7NX23</accession>
<gene>
    <name evidence="2" type="ORF">C0Q70_13380</name>
</gene>
<dbReference type="EMBL" id="PZQS01000008">
    <property type="protein sequence ID" value="PVD25720.1"/>
    <property type="molecule type" value="Genomic_DNA"/>
</dbReference>
<name>A0A2T7NX23_POMCA</name>
<evidence type="ECO:0000256" key="1">
    <source>
        <dbReference type="SAM" id="MobiDB-lite"/>
    </source>
</evidence>
<proteinExistence type="predicted"/>
<reference evidence="2 3" key="1">
    <citation type="submission" date="2018-04" db="EMBL/GenBank/DDBJ databases">
        <title>The genome of golden apple snail Pomacea canaliculata provides insight into stress tolerance and invasive adaptation.</title>
        <authorList>
            <person name="Liu C."/>
            <person name="Liu B."/>
            <person name="Ren Y."/>
            <person name="Zhang Y."/>
            <person name="Wang H."/>
            <person name="Li S."/>
            <person name="Jiang F."/>
            <person name="Yin L."/>
            <person name="Zhang G."/>
            <person name="Qian W."/>
            <person name="Fan W."/>
        </authorList>
    </citation>
    <scope>NUCLEOTIDE SEQUENCE [LARGE SCALE GENOMIC DNA]</scope>
    <source>
        <strain evidence="2">SZHN2017</strain>
        <tissue evidence="2">Muscle</tissue>
    </source>
</reference>
<dbReference type="AlphaFoldDB" id="A0A2T7NX23"/>
<protein>
    <submittedName>
        <fullName evidence="2">Uncharacterized protein</fullName>
    </submittedName>
</protein>
<keyword evidence="3" id="KW-1185">Reference proteome</keyword>
<sequence length="64" mass="7187">MQVHNKDESRRCSEVAHRENQKEPDVKLNFKPRPLAASSSTKAVFRQTLAGTLPKRSLAVLKEG</sequence>
<comment type="caution">
    <text evidence="2">The sequence shown here is derived from an EMBL/GenBank/DDBJ whole genome shotgun (WGS) entry which is preliminary data.</text>
</comment>
<feature type="region of interest" description="Disordered" evidence="1">
    <location>
        <begin position="1"/>
        <end position="26"/>
    </location>
</feature>
<organism evidence="2 3">
    <name type="scientific">Pomacea canaliculata</name>
    <name type="common">Golden apple snail</name>
    <dbReference type="NCBI Taxonomy" id="400727"/>
    <lineage>
        <taxon>Eukaryota</taxon>
        <taxon>Metazoa</taxon>
        <taxon>Spiralia</taxon>
        <taxon>Lophotrochozoa</taxon>
        <taxon>Mollusca</taxon>
        <taxon>Gastropoda</taxon>
        <taxon>Caenogastropoda</taxon>
        <taxon>Architaenioglossa</taxon>
        <taxon>Ampullarioidea</taxon>
        <taxon>Ampullariidae</taxon>
        <taxon>Pomacea</taxon>
    </lineage>
</organism>
<evidence type="ECO:0000313" key="2">
    <source>
        <dbReference type="EMBL" id="PVD25720.1"/>
    </source>
</evidence>
<evidence type="ECO:0000313" key="3">
    <source>
        <dbReference type="Proteomes" id="UP000245119"/>
    </source>
</evidence>